<dbReference type="InterPro" id="IPR011990">
    <property type="entry name" value="TPR-like_helical_dom_sf"/>
</dbReference>
<dbReference type="EMBL" id="BAAABX010000086">
    <property type="protein sequence ID" value="GAA0436678.1"/>
    <property type="molecule type" value="Genomic_DNA"/>
</dbReference>
<evidence type="ECO:0000259" key="1">
    <source>
        <dbReference type="PROSITE" id="PS50943"/>
    </source>
</evidence>
<comment type="caution">
    <text evidence="2">The sequence shown here is derived from an EMBL/GenBank/DDBJ whole genome shotgun (WGS) entry which is preliminary data.</text>
</comment>
<dbReference type="InterPro" id="IPR010982">
    <property type="entry name" value="Lambda_DNA-bd_dom_sf"/>
</dbReference>
<proteinExistence type="predicted"/>
<dbReference type="SMART" id="SM00530">
    <property type="entry name" value="HTH_XRE"/>
    <property type="match status" value="1"/>
</dbReference>
<dbReference type="InterPro" id="IPR001387">
    <property type="entry name" value="Cro/C1-type_HTH"/>
</dbReference>
<dbReference type="PROSITE" id="PS50943">
    <property type="entry name" value="HTH_CROC1"/>
    <property type="match status" value="1"/>
</dbReference>
<dbReference type="Gene3D" id="1.25.40.10">
    <property type="entry name" value="Tetratricopeptide repeat domain"/>
    <property type="match status" value="1"/>
</dbReference>
<reference evidence="2 3" key="1">
    <citation type="journal article" date="2019" name="Int. J. Syst. Evol. Microbiol.">
        <title>The Global Catalogue of Microorganisms (GCM) 10K type strain sequencing project: providing services to taxonomists for standard genome sequencing and annotation.</title>
        <authorList>
            <consortium name="The Broad Institute Genomics Platform"/>
            <consortium name="The Broad Institute Genome Sequencing Center for Infectious Disease"/>
            <person name="Wu L."/>
            <person name="Ma J."/>
        </authorList>
    </citation>
    <scope>NUCLEOTIDE SEQUENCE [LARGE SCALE GENOMIC DNA]</scope>
    <source>
        <strain evidence="2 3">JCM 4788</strain>
    </source>
</reference>
<dbReference type="SUPFAM" id="SSF47413">
    <property type="entry name" value="lambda repressor-like DNA-binding domains"/>
    <property type="match status" value="1"/>
</dbReference>
<dbReference type="RefSeq" id="WP_344032586.1">
    <property type="nucleotide sequence ID" value="NZ_BAAABX010000086.1"/>
</dbReference>
<evidence type="ECO:0000313" key="2">
    <source>
        <dbReference type="EMBL" id="GAA0436678.1"/>
    </source>
</evidence>
<dbReference type="Pfam" id="PF01381">
    <property type="entry name" value="HTH_3"/>
    <property type="match status" value="1"/>
</dbReference>
<dbReference type="SUPFAM" id="SSF48452">
    <property type="entry name" value="TPR-like"/>
    <property type="match status" value="1"/>
</dbReference>
<gene>
    <name evidence="2" type="ORF">GCM10010357_67680</name>
</gene>
<name>A0ABN0Z7X2_9ACTN</name>
<protein>
    <recommendedName>
        <fullName evidence="1">HTH cro/C1-type domain-containing protein</fullName>
    </recommendedName>
</protein>
<feature type="domain" description="HTH cro/C1-type" evidence="1">
    <location>
        <begin position="3"/>
        <end position="57"/>
    </location>
</feature>
<dbReference type="CDD" id="cd00093">
    <property type="entry name" value="HTH_XRE"/>
    <property type="match status" value="1"/>
</dbReference>
<keyword evidence="3" id="KW-1185">Reference proteome</keyword>
<sequence>MGLADRRKSLGYSQEGLAHALGVDRTTIGRWEGGKSLIQPQLREKYAELLNIDLHALDALLTEAQCAPRGSTSDAHGDSCDAEDMIRREFFRALVVAGAAAALAPDEVEALAEGAQRKDATDFERMNAHLWQVYQLARAKGPVYPIVQAQLAALNESLLEGAVVEHKQMCNAAADLFQLAGELAFDANRYTDAAASYSLAASASKDAGSFDLWACSLVRHAYVDLHEQRFHKAVQMLEVAERIAKRGDSTLSTTYWVASVQAEAYAGLGNRKACERAMAKAEGVASLTDLSTNGGWLRFDGSRLAEERGARYVQLGDLDRAEEALQGALKQTDLATGQSFRRRGTVLADLAAIGVKRKDPGMVLSYGREAVKLAQRSSSGYVARRLLSLRSDLGPLARNGPVAELSNEIDALSKT</sequence>
<dbReference type="Gene3D" id="1.10.260.40">
    <property type="entry name" value="lambda repressor-like DNA-binding domains"/>
    <property type="match status" value="1"/>
</dbReference>
<accession>A0ABN0Z7X2</accession>
<dbReference type="Proteomes" id="UP001500879">
    <property type="component" value="Unassembled WGS sequence"/>
</dbReference>
<evidence type="ECO:0000313" key="3">
    <source>
        <dbReference type="Proteomes" id="UP001500879"/>
    </source>
</evidence>
<organism evidence="2 3">
    <name type="scientific">Streptomyces luteireticuli</name>
    <dbReference type="NCBI Taxonomy" id="173858"/>
    <lineage>
        <taxon>Bacteria</taxon>
        <taxon>Bacillati</taxon>
        <taxon>Actinomycetota</taxon>
        <taxon>Actinomycetes</taxon>
        <taxon>Kitasatosporales</taxon>
        <taxon>Streptomycetaceae</taxon>
        <taxon>Streptomyces</taxon>
    </lineage>
</organism>